<feature type="domain" description="DUF4124" evidence="1">
    <location>
        <begin position="25"/>
        <end position="60"/>
    </location>
</feature>
<evidence type="ECO:0000313" key="3">
    <source>
        <dbReference type="Proteomes" id="UP000198862"/>
    </source>
</evidence>
<sequence>MYKAIIVCFLLTCGYSTNVFSQTITIYKWTDAKGIEHFSYIMPKDAQYTTFEMKKPPPRKIKETEEAVAPESLSEQLAEQAKLNCEKAQDNLKVLADYSQVKFVDKSGKEQILTAKDKAEYTKLAEKRVALFCNKQKSSNKTTLF</sequence>
<keyword evidence="3" id="KW-1185">Reference proteome</keyword>
<dbReference type="Proteomes" id="UP000198862">
    <property type="component" value="Unassembled WGS sequence"/>
</dbReference>
<dbReference type="RefSeq" id="WP_091984833.1">
    <property type="nucleotide sequence ID" value="NZ_FOLO01000020.1"/>
</dbReference>
<dbReference type="EMBL" id="FOLO01000020">
    <property type="protein sequence ID" value="SFC85997.1"/>
    <property type="molecule type" value="Genomic_DNA"/>
</dbReference>
<reference evidence="2 3" key="1">
    <citation type="submission" date="2016-10" db="EMBL/GenBank/DDBJ databases">
        <authorList>
            <person name="de Groot N.N."/>
        </authorList>
    </citation>
    <scope>NUCLEOTIDE SEQUENCE [LARGE SCALE GENOMIC DNA]</scope>
    <source>
        <strain evidence="2 3">DSM 6059</strain>
    </source>
</reference>
<organism evidence="2 3">
    <name type="scientific">Pseudoalteromonas denitrificans DSM 6059</name>
    <dbReference type="NCBI Taxonomy" id="1123010"/>
    <lineage>
        <taxon>Bacteria</taxon>
        <taxon>Pseudomonadati</taxon>
        <taxon>Pseudomonadota</taxon>
        <taxon>Gammaproteobacteria</taxon>
        <taxon>Alteromonadales</taxon>
        <taxon>Pseudoalteromonadaceae</taxon>
        <taxon>Pseudoalteromonas</taxon>
    </lineage>
</organism>
<gene>
    <name evidence="2" type="ORF">SAMN02745724_02737</name>
</gene>
<evidence type="ECO:0000259" key="1">
    <source>
        <dbReference type="Pfam" id="PF13511"/>
    </source>
</evidence>
<dbReference type="Pfam" id="PF13511">
    <property type="entry name" value="DUF4124"/>
    <property type="match status" value="1"/>
</dbReference>
<proteinExistence type="predicted"/>
<dbReference type="InterPro" id="IPR025392">
    <property type="entry name" value="DUF4124"/>
</dbReference>
<name>A0A1I1MKN1_9GAMM</name>
<accession>A0A1I1MKN1</accession>
<evidence type="ECO:0000313" key="2">
    <source>
        <dbReference type="EMBL" id="SFC85997.1"/>
    </source>
</evidence>
<protein>
    <recommendedName>
        <fullName evidence="1">DUF4124 domain-containing protein</fullName>
    </recommendedName>
</protein>
<dbReference type="OrthoDB" id="7068596at2"/>
<dbReference type="AlphaFoldDB" id="A0A1I1MKN1"/>